<keyword evidence="3" id="KW-1185">Reference proteome</keyword>
<keyword evidence="1" id="KW-0732">Signal</keyword>
<gene>
    <name evidence="2" type="ORF">PENARI_c010G02306</name>
</gene>
<protein>
    <submittedName>
        <fullName evidence="2">Uncharacterized protein</fullName>
    </submittedName>
</protein>
<name>A0A1F5LGZ5_PENAI</name>
<reference evidence="2 3" key="1">
    <citation type="journal article" date="2016" name="Sci. Rep.">
        <title>Penicillium arizonense, a new, genome sequenced fungal species, reveals a high chemical diversity in secreted metabolites.</title>
        <authorList>
            <person name="Grijseels S."/>
            <person name="Nielsen J.C."/>
            <person name="Randelovic M."/>
            <person name="Nielsen J."/>
            <person name="Nielsen K.F."/>
            <person name="Workman M."/>
            <person name="Frisvad J.C."/>
        </authorList>
    </citation>
    <scope>NUCLEOTIDE SEQUENCE [LARGE SCALE GENOMIC DNA]</scope>
    <source>
        <strain evidence="2 3">CBS 141311</strain>
    </source>
</reference>
<feature type="signal peptide" evidence="1">
    <location>
        <begin position="1"/>
        <end position="18"/>
    </location>
</feature>
<evidence type="ECO:0000313" key="2">
    <source>
        <dbReference type="EMBL" id="OGE52280.1"/>
    </source>
</evidence>
<proteinExistence type="predicted"/>
<comment type="caution">
    <text evidence="2">The sequence shown here is derived from an EMBL/GenBank/DDBJ whole genome shotgun (WGS) entry which is preliminary data.</text>
</comment>
<dbReference type="AlphaFoldDB" id="A0A1F5LGZ5"/>
<dbReference type="EMBL" id="LXJU01000010">
    <property type="protein sequence ID" value="OGE52280.1"/>
    <property type="molecule type" value="Genomic_DNA"/>
</dbReference>
<dbReference type="RefSeq" id="XP_022487722.1">
    <property type="nucleotide sequence ID" value="XM_022632157.1"/>
</dbReference>
<dbReference type="OrthoDB" id="4423022at2759"/>
<feature type="chain" id="PRO_5009519585" evidence="1">
    <location>
        <begin position="19"/>
        <end position="172"/>
    </location>
</feature>
<accession>A0A1F5LGZ5</accession>
<organism evidence="2 3">
    <name type="scientific">Penicillium arizonense</name>
    <dbReference type="NCBI Taxonomy" id="1835702"/>
    <lineage>
        <taxon>Eukaryota</taxon>
        <taxon>Fungi</taxon>
        <taxon>Dikarya</taxon>
        <taxon>Ascomycota</taxon>
        <taxon>Pezizomycotina</taxon>
        <taxon>Eurotiomycetes</taxon>
        <taxon>Eurotiomycetidae</taxon>
        <taxon>Eurotiales</taxon>
        <taxon>Aspergillaceae</taxon>
        <taxon>Penicillium</taxon>
    </lineage>
</organism>
<sequence>MMTKAITLISALTVAGVASPTIGYAGYFYADCAIPSIDAANAYAGSCINVENFPIKSFTAYVESGSCGDGTSAVLNTYTAASCNESTLFESFSVDSKKQCFEADVTLKRDQFYKLRPRTSKNVALTCSQPAGMLRLLAMQSKPVTALIGFDWCEPFFTVPGSLGVGSSVAMS</sequence>
<dbReference type="Proteomes" id="UP000177622">
    <property type="component" value="Unassembled WGS sequence"/>
</dbReference>
<dbReference type="GeneID" id="34576891"/>
<evidence type="ECO:0000313" key="3">
    <source>
        <dbReference type="Proteomes" id="UP000177622"/>
    </source>
</evidence>
<evidence type="ECO:0000256" key="1">
    <source>
        <dbReference type="SAM" id="SignalP"/>
    </source>
</evidence>